<dbReference type="EMBL" id="PCFF01000195">
    <property type="protein sequence ID" value="PVU54821.1"/>
    <property type="molecule type" value="Genomic_DNA"/>
</dbReference>
<name>A0AAX1BJX8_KLEPN</name>
<evidence type="ECO:0000313" key="1">
    <source>
        <dbReference type="EMBL" id="PVU54821.1"/>
    </source>
</evidence>
<feature type="non-terminal residue" evidence="1">
    <location>
        <position position="1"/>
    </location>
</feature>
<protein>
    <submittedName>
        <fullName evidence="1">Peptide deformylase</fullName>
    </submittedName>
</protein>
<accession>A0AAX1BJX8</accession>
<dbReference type="Proteomes" id="UP000245817">
    <property type="component" value="Unassembled WGS sequence"/>
</dbReference>
<organism evidence="1 2">
    <name type="scientific">Klebsiella pneumoniae</name>
    <dbReference type="NCBI Taxonomy" id="573"/>
    <lineage>
        <taxon>Bacteria</taxon>
        <taxon>Pseudomonadati</taxon>
        <taxon>Pseudomonadota</taxon>
        <taxon>Gammaproteobacteria</taxon>
        <taxon>Enterobacterales</taxon>
        <taxon>Enterobacteriaceae</taxon>
        <taxon>Klebsiella/Raoultella group</taxon>
        <taxon>Klebsiella</taxon>
        <taxon>Klebsiella pneumoniae complex</taxon>
    </lineage>
</organism>
<evidence type="ECO:0000313" key="2">
    <source>
        <dbReference type="Proteomes" id="UP000245817"/>
    </source>
</evidence>
<proteinExistence type="predicted"/>
<reference evidence="1 2" key="1">
    <citation type="submission" date="2017-09" db="EMBL/GenBank/DDBJ databases">
        <title>Molecular Epidemiology of Livestock-Associated Methicillin Resistant Staphylococcus aureus (LA-MRSA) and Extended-Spectrum Beta-Lactamase (ESBL)-Producing Enterobacteriaceae in Pigs and Exposed Workers in Cameroon and South Africa.</title>
        <authorList>
            <person name="Founou L."/>
            <person name="Founou R.C."/>
            <person name="Allam M."/>
            <person name="Ismail A."/>
            <person name="Essack S.Y."/>
        </authorList>
    </citation>
    <scope>NUCLEOTIDE SEQUENCE [LARGE SCALE GENOMIC DNA]</scope>
    <source>
        <strain evidence="1 2">HH516E4IA</strain>
    </source>
</reference>
<gene>
    <name evidence="1" type="ORF">CP554_28390</name>
</gene>
<sequence>DYLSPLKQQRIRQKVEKLDRLKARA</sequence>
<comment type="caution">
    <text evidence="1">The sequence shown here is derived from an EMBL/GenBank/DDBJ whole genome shotgun (WGS) entry which is preliminary data.</text>
</comment>
<dbReference type="AlphaFoldDB" id="A0AAX1BJX8"/>